<name>A0A5C6BZV5_9BACT</name>
<organism evidence="1 2">
    <name type="scientific">Bythopirellula polymerisocia</name>
    <dbReference type="NCBI Taxonomy" id="2528003"/>
    <lineage>
        <taxon>Bacteria</taxon>
        <taxon>Pseudomonadati</taxon>
        <taxon>Planctomycetota</taxon>
        <taxon>Planctomycetia</taxon>
        <taxon>Pirellulales</taxon>
        <taxon>Lacipirellulaceae</taxon>
        <taxon>Bythopirellula</taxon>
    </lineage>
</organism>
<protein>
    <submittedName>
        <fullName evidence="1">Uncharacterized protein</fullName>
    </submittedName>
</protein>
<evidence type="ECO:0000313" key="1">
    <source>
        <dbReference type="EMBL" id="TWU17465.1"/>
    </source>
</evidence>
<dbReference type="OrthoDB" id="276462at2"/>
<reference evidence="1 2" key="1">
    <citation type="submission" date="2019-02" db="EMBL/GenBank/DDBJ databases">
        <title>Deep-cultivation of Planctomycetes and their phenomic and genomic characterization uncovers novel biology.</title>
        <authorList>
            <person name="Wiegand S."/>
            <person name="Jogler M."/>
            <person name="Boedeker C."/>
            <person name="Pinto D."/>
            <person name="Vollmers J."/>
            <person name="Rivas-Marin E."/>
            <person name="Kohn T."/>
            <person name="Peeters S.H."/>
            <person name="Heuer A."/>
            <person name="Rast P."/>
            <person name="Oberbeckmann S."/>
            <person name="Bunk B."/>
            <person name="Jeske O."/>
            <person name="Meyerdierks A."/>
            <person name="Storesund J.E."/>
            <person name="Kallscheuer N."/>
            <person name="Luecker S."/>
            <person name="Lage O.M."/>
            <person name="Pohl T."/>
            <person name="Merkel B.J."/>
            <person name="Hornburger P."/>
            <person name="Mueller R.-W."/>
            <person name="Bruemmer F."/>
            <person name="Labrenz M."/>
            <person name="Spormann A.M."/>
            <person name="Op Den Camp H."/>
            <person name="Overmann J."/>
            <person name="Amann R."/>
            <person name="Jetten M.S.M."/>
            <person name="Mascher T."/>
            <person name="Medema M.H."/>
            <person name="Devos D.P."/>
            <person name="Kaster A.-K."/>
            <person name="Ovreas L."/>
            <person name="Rohde M."/>
            <person name="Galperin M.Y."/>
            <person name="Jogler C."/>
        </authorList>
    </citation>
    <scope>NUCLEOTIDE SEQUENCE [LARGE SCALE GENOMIC DNA]</scope>
    <source>
        <strain evidence="1 2">Pla144</strain>
    </source>
</reference>
<evidence type="ECO:0000313" key="2">
    <source>
        <dbReference type="Proteomes" id="UP000318437"/>
    </source>
</evidence>
<comment type="caution">
    <text evidence="1">The sequence shown here is derived from an EMBL/GenBank/DDBJ whole genome shotgun (WGS) entry which is preliminary data.</text>
</comment>
<dbReference type="EMBL" id="SJPS01000023">
    <property type="protein sequence ID" value="TWU17465.1"/>
    <property type="molecule type" value="Genomic_DNA"/>
</dbReference>
<dbReference type="RefSeq" id="WP_146453301.1">
    <property type="nucleotide sequence ID" value="NZ_SJPS01000023.1"/>
</dbReference>
<keyword evidence="2" id="KW-1185">Reference proteome</keyword>
<sequence>MELSQRQNDPWHCSGSRRISPTWNTPIQLHRIAAIMEQEDIKPRVLAGRLGTTPTTIMKQADPTCDMLLSDLYQWQAALRVPIAELLMEPEDDFSSPILLRTRLLKLMRFVRSIQEQSTEDSIQTIALQMAERLVEMMPELKETPAWPSVGQRRTPDELGAIAYNVIPEKAFPAPLEEA</sequence>
<gene>
    <name evidence="1" type="ORF">Pla144_51180</name>
</gene>
<dbReference type="Proteomes" id="UP000318437">
    <property type="component" value="Unassembled WGS sequence"/>
</dbReference>
<proteinExistence type="predicted"/>
<accession>A0A5C6BZV5</accession>
<dbReference type="AlphaFoldDB" id="A0A5C6BZV5"/>